<evidence type="ECO:0000313" key="6">
    <source>
        <dbReference type="EMBL" id="AWR94376.1"/>
    </source>
</evidence>
<organism evidence="6 7">
    <name type="scientific">Acidianus brierleyi</name>
    <dbReference type="NCBI Taxonomy" id="41673"/>
    <lineage>
        <taxon>Archaea</taxon>
        <taxon>Thermoproteota</taxon>
        <taxon>Thermoprotei</taxon>
        <taxon>Sulfolobales</taxon>
        <taxon>Sulfolobaceae</taxon>
        <taxon>Acidianus</taxon>
    </lineage>
</organism>
<evidence type="ECO:0000256" key="3">
    <source>
        <dbReference type="ARBA" id="ARBA00023274"/>
    </source>
</evidence>
<dbReference type="GeneID" id="36831885"/>
<comment type="similarity">
    <text evidence="1 5">Belongs to the eukaryotic ribosomal protein eL34 family.</text>
</comment>
<dbReference type="GO" id="GO:0006412">
    <property type="term" value="P:translation"/>
    <property type="evidence" value="ECO:0007669"/>
    <property type="project" value="UniProtKB-UniRule"/>
</dbReference>
<keyword evidence="2 5" id="KW-0689">Ribosomal protein</keyword>
<dbReference type="EMBL" id="CP029289">
    <property type="protein sequence ID" value="AWR94376.1"/>
    <property type="molecule type" value="Genomic_DNA"/>
</dbReference>
<keyword evidence="3 5" id="KW-0687">Ribonucleoprotein</keyword>
<dbReference type="RefSeq" id="WP_110270257.1">
    <property type="nucleotide sequence ID" value="NZ_CP029289.2"/>
</dbReference>
<protein>
    <recommendedName>
        <fullName evidence="4 5">Large ribosomal subunit protein eL34</fullName>
    </recommendedName>
</protein>
<proteinExistence type="inferred from homology"/>
<dbReference type="AlphaFoldDB" id="A0A2U9IEI2"/>
<dbReference type="GO" id="GO:1990904">
    <property type="term" value="C:ribonucleoprotein complex"/>
    <property type="evidence" value="ECO:0007669"/>
    <property type="project" value="UniProtKB-KW"/>
</dbReference>
<dbReference type="NCBIfam" id="NF003143">
    <property type="entry name" value="PRK04059.1"/>
    <property type="match status" value="1"/>
</dbReference>
<dbReference type="Pfam" id="PF01199">
    <property type="entry name" value="Ribosomal_L34e"/>
    <property type="match status" value="1"/>
</dbReference>
<dbReference type="GO" id="GO:0005840">
    <property type="term" value="C:ribosome"/>
    <property type="evidence" value="ECO:0007669"/>
    <property type="project" value="UniProtKB-KW"/>
</dbReference>
<dbReference type="Proteomes" id="UP000248044">
    <property type="component" value="Chromosome"/>
</dbReference>
<dbReference type="PRINTS" id="PR01250">
    <property type="entry name" value="RIBOSOMALL34"/>
</dbReference>
<dbReference type="OrthoDB" id="43096at2157"/>
<dbReference type="GO" id="GO:0003735">
    <property type="term" value="F:structural constituent of ribosome"/>
    <property type="evidence" value="ECO:0007669"/>
    <property type="project" value="InterPro"/>
</dbReference>
<name>A0A2U9IEI2_9CREN</name>
<reference evidence="6 7" key="1">
    <citation type="submission" date="2018-05" db="EMBL/GenBank/DDBJ databases">
        <title>Complete Genome Sequences of Extremely Thermoacidophilic, Metal-Mobilizing Type-Strain Members of the Archaeal Family Sulfolobaceae: Acidianus brierleyi DSM-1651T, Acidianus sulfidivorans DSM-18786T, Metallosphaera hakonensis DSM-7519T, and Metallosphaera prunae DSM-10039T.</title>
        <authorList>
            <person name="Counts J.A."/>
            <person name="Kelly R.M."/>
        </authorList>
    </citation>
    <scope>NUCLEOTIDE SEQUENCE [LARGE SCALE GENOMIC DNA]</scope>
    <source>
        <strain evidence="6 7">DSM 1651</strain>
    </source>
</reference>
<dbReference type="HAMAP" id="MF_00349">
    <property type="entry name" value="Ribosomal_eL34"/>
    <property type="match status" value="1"/>
</dbReference>
<evidence type="ECO:0000256" key="4">
    <source>
        <dbReference type="ARBA" id="ARBA00035227"/>
    </source>
</evidence>
<evidence type="ECO:0000256" key="5">
    <source>
        <dbReference type="HAMAP-Rule" id="MF_00349"/>
    </source>
</evidence>
<evidence type="ECO:0000256" key="1">
    <source>
        <dbReference type="ARBA" id="ARBA00009875"/>
    </source>
</evidence>
<dbReference type="InterPro" id="IPR038562">
    <property type="entry name" value="Ribosomal_eL34_C_sf"/>
</dbReference>
<dbReference type="Gene3D" id="6.20.340.10">
    <property type="match status" value="1"/>
</dbReference>
<dbReference type="PROSITE" id="PS01145">
    <property type="entry name" value="RIBOSOMAL_L34E"/>
    <property type="match status" value="1"/>
</dbReference>
<dbReference type="InterPro" id="IPR018065">
    <property type="entry name" value="Ribosomal_eL34_CS"/>
</dbReference>
<evidence type="ECO:0000256" key="2">
    <source>
        <dbReference type="ARBA" id="ARBA00022980"/>
    </source>
</evidence>
<dbReference type="InterPro" id="IPR008195">
    <property type="entry name" value="Ribosomal_eL34"/>
</dbReference>
<accession>A0A2U9IEI2</accession>
<sequence>MTKPEFRSRSWRKVHIKLPSNKSSIHFERHKNSPAVCAICKKPLRGTVTNNVNKFSKTQKRPERPYGGYICHSCLEKLIKSSMRGIS</sequence>
<dbReference type="InterPro" id="IPR047868">
    <property type="entry name" value="Ribosomal_L34e_arc-type"/>
</dbReference>
<keyword evidence="7" id="KW-1185">Reference proteome</keyword>
<gene>
    <name evidence="5" type="primary">rpl34e</name>
    <name evidence="6" type="ORF">DFR85_06975</name>
</gene>
<evidence type="ECO:0000313" key="7">
    <source>
        <dbReference type="Proteomes" id="UP000248044"/>
    </source>
</evidence>
<dbReference type="KEGG" id="abri:DFR85_06975"/>